<dbReference type="GO" id="GO:0006364">
    <property type="term" value="P:rRNA processing"/>
    <property type="evidence" value="ECO:0007669"/>
    <property type="project" value="UniProtKB-ARBA"/>
</dbReference>
<dbReference type="RefSeq" id="WP_066101073.1">
    <property type="nucleotide sequence ID" value="NZ_CP016027.1"/>
</dbReference>
<name>A0A191ZIK5_9GAMM</name>
<dbReference type="EMBL" id="CP016027">
    <property type="protein sequence ID" value="ANJ67695.1"/>
    <property type="molecule type" value="Genomic_DNA"/>
</dbReference>
<dbReference type="InterPro" id="IPR000748">
    <property type="entry name" value="PsdUridine_synth_RsuA/RluB/E/F"/>
</dbReference>
<dbReference type="InterPro" id="IPR018496">
    <property type="entry name" value="PsdUridine_synth_RsuA/RluB_CS"/>
</dbReference>
<organism evidence="5 6">
    <name type="scientific">Halothiobacillus diazotrophicus</name>
    <dbReference type="NCBI Taxonomy" id="1860122"/>
    <lineage>
        <taxon>Bacteria</taxon>
        <taxon>Pseudomonadati</taxon>
        <taxon>Pseudomonadota</taxon>
        <taxon>Gammaproteobacteria</taxon>
        <taxon>Chromatiales</taxon>
        <taxon>Halothiobacillaceae</taxon>
        <taxon>Halothiobacillus</taxon>
    </lineage>
</organism>
<dbReference type="Gene3D" id="3.30.70.1560">
    <property type="entry name" value="Alpha-L RNA-binding motif"/>
    <property type="match status" value="1"/>
</dbReference>
<dbReference type="GO" id="GO:0140098">
    <property type="term" value="F:catalytic activity, acting on RNA"/>
    <property type="evidence" value="ECO:0007669"/>
    <property type="project" value="UniProtKB-ARBA"/>
</dbReference>
<sequence>MTRLIAFNKPFDVLSQFTPEPGCAAGTLADFIDLPGVYTAGRLDRDSEGLLLLTDDGRLQARLSHPDHKQAKTYLAQVEGEIDDEALAKLRSGVQLKDGLTRPAEAHRVPEPDWLWPRQPPVRFRKAIPTSWLELTITEGRNRQVRRMTAAVGLPTLRLIRTTIGPYHLDDLPPGQWRELAPLPR</sequence>
<evidence type="ECO:0000256" key="1">
    <source>
        <dbReference type="ARBA" id="ARBA00008348"/>
    </source>
</evidence>
<evidence type="ECO:0000256" key="2">
    <source>
        <dbReference type="ARBA" id="ARBA00023235"/>
    </source>
</evidence>
<dbReference type="NCBIfam" id="TIGR00093">
    <property type="entry name" value="pseudouridine synthase"/>
    <property type="match status" value="1"/>
</dbReference>
<gene>
    <name evidence="5" type="ORF">A9404_10180</name>
</gene>
<keyword evidence="2 3" id="KW-0413">Isomerase</keyword>
<dbReference type="STRING" id="1860122.A9404_10180"/>
<dbReference type="Proteomes" id="UP000078596">
    <property type="component" value="Chromosome"/>
</dbReference>
<dbReference type="OrthoDB" id="9807213at2"/>
<proteinExistence type="inferred from homology"/>
<evidence type="ECO:0000259" key="4">
    <source>
        <dbReference type="Pfam" id="PF00849"/>
    </source>
</evidence>
<dbReference type="Gene3D" id="3.30.70.580">
    <property type="entry name" value="Pseudouridine synthase I, catalytic domain, N-terminal subdomain"/>
    <property type="match status" value="1"/>
</dbReference>
<evidence type="ECO:0000256" key="3">
    <source>
        <dbReference type="RuleBase" id="RU003887"/>
    </source>
</evidence>
<dbReference type="PANTHER" id="PTHR47683:SF2">
    <property type="entry name" value="RNA-BINDING S4 DOMAIN-CONTAINING PROTEIN"/>
    <property type="match status" value="1"/>
</dbReference>
<dbReference type="InterPro" id="IPR006145">
    <property type="entry name" value="PsdUridine_synth_RsuA/RluA"/>
</dbReference>
<dbReference type="CDD" id="cd02566">
    <property type="entry name" value="PseudoU_synth_RluE"/>
    <property type="match status" value="1"/>
</dbReference>
<dbReference type="PANTHER" id="PTHR47683">
    <property type="entry name" value="PSEUDOURIDINE SYNTHASE FAMILY PROTEIN-RELATED"/>
    <property type="match status" value="1"/>
</dbReference>
<dbReference type="EC" id="5.4.99.-" evidence="3"/>
<keyword evidence="6" id="KW-1185">Reference proteome</keyword>
<protein>
    <recommendedName>
        <fullName evidence="3">Pseudouridine synthase</fullName>
        <ecNumber evidence="3">5.4.99.-</ecNumber>
    </recommendedName>
</protein>
<dbReference type="AlphaFoldDB" id="A0A191ZIK5"/>
<evidence type="ECO:0000313" key="5">
    <source>
        <dbReference type="EMBL" id="ANJ67695.1"/>
    </source>
</evidence>
<dbReference type="InterPro" id="IPR050343">
    <property type="entry name" value="RsuA_PseudoU_synthase"/>
</dbReference>
<evidence type="ECO:0000313" key="6">
    <source>
        <dbReference type="Proteomes" id="UP000078596"/>
    </source>
</evidence>
<accession>A0A191ZIK5</accession>
<dbReference type="InterPro" id="IPR020103">
    <property type="entry name" value="PsdUridine_synth_cat_dom_sf"/>
</dbReference>
<dbReference type="GO" id="GO:0009982">
    <property type="term" value="F:pseudouridine synthase activity"/>
    <property type="evidence" value="ECO:0007669"/>
    <property type="project" value="InterPro"/>
</dbReference>
<dbReference type="GO" id="GO:0003723">
    <property type="term" value="F:RNA binding"/>
    <property type="evidence" value="ECO:0007669"/>
    <property type="project" value="InterPro"/>
</dbReference>
<dbReference type="InterPro" id="IPR042092">
    <property type="entry name" value="PsdUridine_s_RsuA/RluB/E/F_cat"/>
</dbReference>
<feature type="domain" description="Pseudouridine synthase RsuA/RluA-like" evidence="4">
    <location>
        <begin position="4"/>
        <end position="151"/>
    </location>
</feature>
<comment type="similarity">
    <text evidence="1 3">Belongs to the pseudouridine synthase RsuA family.</text>
</comment>
<dbReference type="InterPro" id="IPR020094">
    <property type="entry name" value="TruA/RsuA/RluB/E/F_N"/>
</dbReference>
<dbReference type="PROSITE" id="PS01149">
    <property type="entry name" value="PSI_RSU"/>
    <property type="match status" value="1"/>
</dbReference>
<dbReference type="SUPFAM" id="SSF55120">
    <property type="entry name" value="Pseudouridine synthase"/>
    <property type="match status" value="1"/>
</dbReference>
<dbReference type="KEGG" id="haz:A9404_10180"/>
<reference evidence="5 6" key="1">
    <citation type="submission" date="2016-06" db="EMBL/GenBank/DDBJ databases">
        <title>Insight into the functional genes involving in sulfur oxidation in Pearl River water.</title>
        <authorList>
            <person name="Luo J."/>
            <person name="Tan X."/>
            <person name="Lin W."/>
        </authorList>
    </citation>
    <scope>NUCLEOTIDE SEQUENCE [LARGE SCALE GENOMIC DNA]</scope>
    <source>
        <strain evidence="5 6">LS2</strain>
    </source>
</reference>
<dbReference type="Pfam" id="PF00849">
    <property type="entry name" value="PseudoU_synth_2"/>
    <property type="match status" value="1"/>
</dbReference>
<dbReference type="GO" id="GO:0001522">
    <property type="term" value="P:pseudouridine synthesis"/>
    <property type="evidence" value="ECO:0007669"/>
    <property type="project" value="InterPro"/>
</dbReference>